<keyword evidence="2" id="KW-0812">Transmembrane</keyword>
<accession>D6TZS9</accession>
<reference evidence="3 4" key="1">
    <citation type="journal article" date="2011" name="Stand. Genomic Sci.">
        <title>Non-contiguous finished genome sequence and contextual data of the filamentous soil bacterium Ktedonobacter racemifer type strain (SOSP1-21).</title>
        <authorList>
            <person name="Chang Y.J."/>
            <person name="Land M."/>
            <person name="Hauser L."/>
            <person name="Chertkov O."/>
            <person name="Del Rio T.G."/>
            <person name="Nolan M."/>
            <person name="Copeland A."/>
            <person name="Tice H."/>
            <person name="Cheng J.F."/>
            <person name="Lucas S."/>
            <person name="Han C."/>
            <person name="Goodwin L."/>
            <person name="Pitluck S."/>
            <person name="Ivanova N."/>
            <person name="Ovchinikova G."/>
            <person name="Pati A."/>
            <person name="Chen A."/>
            <person name="Palaniappan K."/>
            <person name="Mavromatis K."/>
            <person name="Liolios K."/>
            <person name="Brettin T."/>
            <person name="Fiebig A."/>
            <person name="Rohde M."/>
            <person name="Abt B."/>
            <person name="Goker M."/>
            <person name="Detter J.C."/>
            <person name="Woyke T."/>
            <person name="Bristow J."/>
            <person name="Eisen J.A."/>
            <person name="Markowitz V."/>
            <person name="Hugenholtz P."/>
            <person name="Kyrpides N.C."/>
            <person name="Klenk H.P."/>
            <person name="Lapidus A."/>
        </authorList>
    </citation>
    <scope>NUCLEOTIDE SEQUENCE [LARGE SCALE GENOMIC DNA]</scope>
    <source>
        <strain evidence="4">DSM 44963</strain>
    </source>
</reference>
<comment type="caution">
    <text evidence="3">The sequence shown here is derived from an EMBL/GenBank/DDBJ whole genome shotgun (WGS) entry which is preliminary data.</text>
</comment>
<keyword evidence="2" id="KW-1133">Transmembrane helix</keyword>
<feature type="region of interest" description="Disordered" evidence="1">
    <location>
        <begin position="475"/>
        <end position="495"/>
    </location>
</feature>
<organism evidence="3 4">
    <name type="scientific">Ktedonobacter racemifer DSM 44963</name>
    <dbReference type="NCBI Taxonomy" id="485913"/>
    <lineage>
        <taxon>Bacteria</taxon>
        <taxon>Bacillati</taxon>
        <taxon>Chloroflexota</taxon>
        <taxon>Ktedonobacteria</taxon>
        <taxon>Ktedonobacterales</taxon>
        <taxon>Ktedonobacteraceae</taxon>
        <taxon>Ktedonobacter</taxon>
    </lineage>
</organism>
<protein>
    <submittedName>
        <fullName evidence="3">Uncharacterized protein</fullName>
    </submittedName>
</protein>
<gene>
    <name evidence="3" type="ORF">Krac_2845</name>
</gene>
<dbReference type="RefSeq" id="WP_007919880.1">
    <property type="nucleotide sequence ID" value="NZ_ADVG01000004.1"/>
</dbReference>
<dbReference type="AlphaFoldDB" id="D6TZS9"/>
<evidence type="ECO:0000313" key="4">
    <source>
        <dbReference type="Proteomes" id="UP000004508"/>
    </source>
</evidence>
<proteinExistence type="predicted"/>
<evidence type="ECO:0000256" key="2">
    <source>
        <dbReference type="SAM" id="Phobius"/>
    </source>
</evidence>
<evidence type="ECO:0000256" key="1">
    <source>
        <dbReference type="SAM" id="MobiDB-lite"/>
    </source>
</evidence>
<dbReference type="STRING" id="485913.Krac_2845"/>
<evidence type="ECO:0000313" key="3">
    <source>
        <dbReference type="EMBL" id="EFH82069.1"/>
    </source>
</evidence>
<dbReference type="Proteomes" id="UP000004508">
    <property type="component" value="Unassembled WGS sequence"/>
</dbReference>
<name>D6TZS9_KTERA</name>
<dbReference type="EMBL" id="ADVG01000004">
    <property type="protein sequence ID" value="EFH82069.1"/>
    <property type="molecule type" value="Genomic_DNA"/>
</dbReference>
<sequence length="843" mass="95117">MRAPIHLRFRPGLVIFVDETGQHICAQLMSLLQRTKPDSILCQCMALFQLDTQKRTATQLPLTWSLEQAQIPPAEARPFELLVTQTLQEIQSNRLITEITRAGYPVPDPRAQIYIVGDPTRSPLAQVQQALQAQLQRNSNHSFICSMLRTQQSTQLEAPLNLALPAHFCYLYQGNSIQPQQAFLSEDETYYAIAEALFTLLLTSITTEPFFIEMIRGGTSPATPVVVGSLSTSLVLSPREAIQDYCTLRLGRDLLEQWRPGLQETPIATSRREELRAGARGFAQTLTHWLEESQERPLTNTKHGLHWSMHPRQRPEHLAPNLDGLCSTPPSQVPNSEDTARLHNQLSEQAQALFTCFWPEAVQHASTRQPGAAINWSELVTCRGKKAPERYNAWNASATLAWQAMTTLINTRLQQIITETSQVDETGLHLAILYIDEFAAQVAQLERRCLAWQSRHQRSYNETMRTFATRAGLPQATPGALEEPPQADKQPSPGLTAEEAEIAQRLGERVTRREARVPSPAAQVLIALPFLIAVLITLPLIYPISILANIIASMSTATFLAHGLFHYQRQQAVRVARSDRLGFHRLAYIHRCELREDELRTKLLQELQGSVHDLSERLHDLAPFLVTLRDQFNEQAERLQQELYNSPAGSRDVLVVNGELLQRRSSNTLEEIVEQVNKMRTLAPIQPWHQTLPAIQQHFLRALTATGQSLSTSNQDDLRRQLIAFAREIVQPYCSGEMAELGPALAKDDAWREAFTQARRLLYQPGPGMSEQSMTFVCGRERELQRNALHIPDDAYPVYLSEAHPWLIIATFSYGNLLTMEESYARTYTHAHHDSNPASSNSE</sequence>
<keyword evidence="4" id="KW-1185">Reference proteome</keyword>
<dbReference type="InParanoid" id="D6TZS9"/>
<feature type="transmembrane region" description="Helical" evidence="2">
    <location>
        <begin position="521"/>
        <end position="541"/>
    </location>
</feature>
<keyword evidence="2" id="KW-0472">Membrane</keyword>